<name>A0A6G0N1D7_9STRA</name>
<dbReference type="AlphaFoldDB" id="A0A6G0N1D7"/>
<accession>A0A6G0N1D7</accession>
<comment type="caution">
    <text evidence="1">The sequence shown here is derived from an EMBL/GenBank/DDBJ whole genome shotgun (WGS) entry which is preliminary data.</text>
</comment>
<reference evidence="1 2" key="1">
    <citation type="submission" date="2018-09" db="EMBL/GenBank/DDBJ databases">
        <title>Genomic investigation of the strawberry pathogen Phytophthora fragariae indicates pathogenicity is determined by transcriptional variation in three key races.</title>
        <authorList>
            <person name="Adams T.M."/>
            <person name="Armitage A.D."/>
            <person name="Sobczyk M.K."/>
            <person name="Bates H.J."/>
            <person name="Dunwell J.M."/>
            <person name="Nellist C.F."/>
            <person name="Harrison R.J."/>
        </authorList>
    </citation>
    <scope>NUCLEOTIDE SEQUENCE [LARGE SCALE GENOMIC DNA]</scope>
    <source>
        <strain evidence="1 2">BC-23</strain>
    </source>
</reference>
<proteinExistence type="predicted"/>
<sequence>MAPLNASSCHLKSCMLAIPSLIILWHSCAVIRRDTGKPSFRASMTPPARAR</sequence>
<dbReference type="Proteomes" id="UP000476176">
    <property type="component" value="Unassembled WGS sequence"/>
</dbReference>
<evidence type="ECO:0000313" key="2">
    <source>
        <dbReference type="Proteomes" id="UP000476176"/>
    </source>
</evidence>
<gene>
    <name evidence="1" type="ORF">PF004_g22266</name>
</gene>
<protein>
    <submittedName>
        <fullName evidence="1">Uncharacterized protein</fullName>
    </submittedName>
</protein>
<evidence type="ECO:0000313" key="1">
    <source>
        <dbReference type="EMBL" id="KAE9189251.1"/>
    </source>
</evidence>
<dbReference type="EMBL" id="QXGC01002207">
    <property type="protein sequence ID" value="KAE9189251.1"/>
    <property type="molecule type" value="Genomic_DNA"/>
</dbReference>
<organism evidence="1 2">
    <name type="scientific">Phytophthora fragariae</name>
    <dbReference type="NCBI Taxonomy" id="53985"/>
    <lineage>
        <taxon>Eukaryota</taxon>
        <taxon>Sar</taxon>
        <taxon>Stramenopiles</taxon>
        <taxon>Oomycota</taxon>
        <taxon>Peronosporomycetes</taxon>
        <taxon>Peronosporales</taxon>
        <taxon>Peronosporaceae</taxon>
        <taxon>Phytophthora</taxon>
    </lineage>
</organism>